<dbReference type="GO" id="GO:0035600">
    <property type="term" value="P:tRNA methylthiolation"/>
    <property type="evidence" value="ECO:0007669"/>
    <property type="project" value="UniProtKB-ARBA"/>
</dbReference>
<accession>A0A2N3G6B1</accession>
<evidence type="ECO:0000313" key="11">
    <source>
        <dbReference type="EMBL" id="PKQ28246.1"/>
    </source>
</evidence>
<feature type="domain" description="Radical SAM core" evidence="10">
    <location>
        <begin position="155"/>
        <end position="387"/>
    </location>
</feature>
<keyword evidence="4 11" id="KW-0808">Transferase</keyword>
<evidence type="ECO:0000259" key="10">
    <source>
        <dbReference type="PROSITE" id="PS51918"/>
    </source>
</evidence>
<dbReference type="PANTHER" id="PTHR43837">
    <property type="entry name" value="RIBOSOMAL PROTEIN S12 METHYLTHIOTRANSFERASE RIMO"/>
    <property type="match status" value="1"/>
</dbReference>
<dbReference type="NCBIfam" id="TIGR01125">
    <property type="entry name" value="30S ribosomal protein S12 methylthiotransferase RimO"/>
    <property type="match status" value="1"/>
</dbReference>
<comment type="caution">
    <text evidence="11">The sequence shown here is derived from an EMBL/GenBank/DDBJ whole genome shotgun (WGS) entry which is preliminary data.</text>
</comment>
<dbReference type="InterPro" id="IPR002792">
    <property type="entry name" value="TRAM_dom"/>
</dbReference>
<evidence type="ECO:0000256" key="4">
    <source>
        <dbReference type="ARBA" id="ARBA00022679"/>
    </source>
</evidence>
<dbReference type="GO" id="GO:0035599">
    <property type="term" value="F:aspartic acid methylthiotransferase activity"/>
    <property type="evidence" value="ECO:0007669"/>
    <property type="project" value="TreeGrafter"/>
</dbReference>
<keyword evidence="11" id="KW-0687">Ribonucleoprotein</keyword>
<evidence type="ECO:0000256" key="6">
    <source>
        <dbReference type="ARBA" id="ARBA00022723"/>
    </source>
</evidence>
<dbReference type="CDD" id="cd01335">
    <property type="entry name" value="Radical_SAM"/>
    <property type="match status" value="1"/>
</dbReference>
<keyword evidence="3" id="KW-0963">Cytoplasm</keyword>
<dbReference type="Pfam" id="PF18693">
    <property type="entry name" value="TRAM_2"/>
    <property type="match status" value="1"/>
</dbReference>
<dbReference type="GO" id="GO:0005840">
    <property type="term" value="C:ribosome"/>
    <property type="evidence" value="ECO:0007669"/>
    <property type="project" value="UniProtKB-KW"/>
</dbReference>
<sequence>MTLSSVEISGADTHGRRYLLVTLGCFKNEVESDLLRSDLSALGLSETRAVESCDVVFVMTCGFIREACDEGIDSILELEEMVSRLTPRPPVLILGCMAQRYGAGLMSEMPEVSGALGRNWRAELAIALRETLSGGRYEGASQFPRLSDESRTVDSSENATLYVRVADGCDRACRFCAIPSIRGPLVSRQPCDVLDEIRRLCSGREREVVLLAQDLTSYGRDLPTGSTDLARIVADISGIEGVKWLRMLYLQPEGITDRLIEEVAGNPLVCDYFDIPFQHASASVLRRMGRTGSGVEHLGLLARIRESIPDAAIRSTVMVGYPGETEREFESLTSFVAEARFDWLGAFVFSPEEGTTAASLRDRVPASVALSRYDKVVEFQDEIEANRIGSMVGMELEVVVDELCEIEPYDLTGRSYREAPVVDGMIYLKRASRAGLTPEPGGFVTARITGNEGLDLVGEIQEAR</sequence>
<dbReference type="NCBIfam" id="TIGR00089">
    <property type="entry name" value="MiaB/RimO family radical SAM methylthiotransferase"/>
    <property type="match status" value="1"/>
</dbReference>
<dbReference type="InterPro" id="IPR007197">
    <property type="entry name" value="rSAM"/>
</dbReference>
<dbReference type="InterPro" id="IPR006638">
    <property type="entry name" value="Elp3/MiaA/NifB-like_rSAM"/>
</dbReference>
<organism evidence="11 12">
    <name type="scientific">Candidatus Anoxymicrobium japonicum</name>
    <dbReference type="NCBI Taxonomy" id="2013648"/>
    <lineage>
        <taxon>Bacteria</taxon>
        <taxon>Bacillati</taxon>
        <taxon>Actinomycetota</taxon>
        <taxon>Candidatus Geothermincolia</taxon>
        <taxon>Candidatus Geothermincolales</taxon>
        <taxon>Candidatus Anoxymicrobiaceae</taxon>
        <taxon>Candidatus Anoxymicrobium</taxon>
    </lineage>
</organism>
<dbReference type="Pfam" id="PF04055">
    <property type="entry name" value="Radical_SAM"/>
    <property type="match status" value="1"/>
</dbReference>
<dbReference type="SFLD" id="SFLDS00029">
    <property type="entry name" value="Radical_SAM"/>
    <property type="match status" value="1"/>
</dbReference>
<dbReference type="EMBL" id="PHEX01000025">
    <property type="protein sequence ID" value="PKQ28246.1"/>
    <property type="molecule type" value="Genomic_DNA"/>
</dbReference>
<reference evidence="11 12" key="1">
    <citation type="journal article" date="2017" name="ISME J.">
        <title>Potential for microbial H2 and metal transformations associated with novel bacteria and archaea in deep terrestrial subsurface sediments.</title>
        <authorList>
            <person name="Hernsdorf A.W."/>
            <person name="Amano Y."/>
            <person name="Miyakawa K."/>
            <person name="Ise K."/>
            <person name="Suzuki Y."/>
            <person name="Anantharaman K."/>
            <person name="Probst A."/>
            <person name="Burstein D."/>
            <person name="Thomas B.C."/>
            <person name="Banfield J.F."/>
        </authorList>
    </citation>
    <scope>NUCLEOTIDE SEQUENCE [LARGE SCALE GENOMIC DNA]</scope>
    <source>
        <strain evidence="11">HGW-Actinobacteria-3</strain>
    </source>
</reference>
<dbReference type="SUPFAM" id="SSF102114">
    <property type="entry name" value="Radical SAM enzymes"/>
    <property type="match status" value="1"/>
</dbReference>
<gene>
    <name evidence="11" type="primary">rimO</name>
    <name evidence="11" type="ORF">CVT63_03715</name>
</gene>
<dbReference type="SFLD" id="SFLDG01061">
    <property type="entry name" value="methylthiotransferase"/>
    <property type="match status" value="1"/>
</dbReference>
<dbReference type="GO" id="GO:0051539">
    <property type="term" value="F:4 iron, 4 sulfur cluster binding"/>
    <property type="evidence" value="ECO:0007669"/>
    <property type="project" value="UniProtKB-KW"/>
</dbReference>
<dbReference type="PROSITE" id="PS51918">
    <property type="entry name" value="RADICAL_SAM"/>
    <property type="match status" value="1"/>
</dbReference>
<evidence type="ECO:0000313" key="12">
    <source>
        <dbReference type="Proteomes" id="UP000233654"/>
    </source>
</evidence>
<dbReference type="Pfam" id="PF00919">
    <property type="entry name" value="UPF0004"/>
    <property type="match status" value="1"/>
</dbReference>
<keyword evidence="7" id="KW-0408">Iron</keyword>
<protein>
    <submittedName>
        <fullName evidence="11">30S ribosomal protein S12 methylthiotransferase RimO</fullName>
    </submittedName>
</protein>
<evidence type="ECO:0000256" key="1">
    <source>
        <dbReference type="ARBA" id="ARBA00001966"/>
    </source>
</evidence>
<dbReference type="Gene3D" id="3.80.30.20">
    <property type="entry name" value="tm_1862 like domain"/>
    <property type="match status" value="1"/>
</dbReference>
<dbReference type="Proteomes" id="UP000233654">
    <property type="component" value="Unassembled WGS sequence"/>
</dbReference>
<evidence type="ECO:0000256" key="3">
    <source>
        <dbReference type="ARBA" id="ARBA00022490"/>
    </source>
</evidence>
<keyword evidence="8" id="KW-0411">Iron-sulfur</keyword>
<dbReference type="GO" id="GO:0046872">
    <property type="term" value="F:metal ion binding"/>
    <property type="evidence" value="ECO:0007669"/>
    <property type="project" value="UniProtKB-KW"/>
</dbReference>
<keyword evidence="6" id="KW-0479">Metal-binding</keyword>
<dbReference type="Gene3D" id="3.40.50.12160">
    <property type="entry name" value="Methylthiotransferase, N-terminal domain"/>
    <property type="match status" value="1"/>
</dbReference>
<dbReference type="SMART" id="SM00729">
    <property type="entry name" value="Elp3"/>
    <property type="match status" value="1"/>
</dbReference>
<dbReference type="PANTHER" id="PTHR43837:SF1">
    <property type="entry name" value="RIBOSOMAL PROTEIN US12 METHYLTHIOTRANSFERASE RIMO"/>
    <property type="match status" value="1"/>
</dbReference>
<evidence type="ECO:0000256" key="7">
    <source>
        <dbReference type="ARBA" id="ARBA00023004"/>
    </source>
</evidence>
<dbReference type="Gene3D" id="2.40.50.140">
    <property type="entry name" value="Nucleic acid-binding proteins"/>
    <property type="match status" value="1"/>
</dbReference>
<dbReference type="InterPro" id="IPR012340">
    <property type="entry name" value="NA-bd_OB-fold"/>
</dbReference>
<dbReference type="InterPro" id="IPR023404">
    <property type="entry name" value="rSAM_horseshoe"/>
</dbReference>
<keyword evidence="2" id="KW-0004">4Fe-4S</keyword>
<keyword evidence="11" id="KW-0689">Ribosomal protein</keyword>
<dbReference type="InterPro" id="IPR058240">
    <property type="entry name" value="rSAM_sf"/>
</dbReference>
<feature type="domain" description="MTTase N-terminal" evidence="9">
    <location>
        <begin position="16"/>
        <end position="133"/>
    </location>
</feature>
<comment type="cofactor">
    <cofactor evidence="1">
        <name>[4Fe-4S] cluster</name>
        <dbReference type="ChEBI" id="CHEBI:49883"/>
    </cofactor>
</comment>
<dbReference type="AlphaFoldDB" id="A0A2N3G6B1"/>
<evidence type="ECO:0000256" key="2">
    <source>
        <dbReference type="ARBA" id="ARBA00022485"/>
    </source>
</evidence>
<evidence type="ECO:0000256" key="5">
    <source>
        <dbReference type="ARBA" id="ARBA00022691"/>
    </source>
</evidence>
<dbReference type="InterPro" id="IPR005839">
    <property type="entry name" value="Methylthiotransferase"/>
</dbReference>
<evidence type="ECO:0000256" key="8">
    <source>
        <dbReference type="ARBA" id="ARBA00023014"/>
    </source>
</evidence>
<name>A0A2N3G6B1_9ACTN</name>
<dbReference type="SFLD" id="SFLDG01082">
    <property type="entry name" value="B12-binding_domain_containing"/>
    <property type="match status" value="1"/>
</dbReference>
<evidence type="ECO:0000259" key="9">
    <source>
        <dbReference type="PROSITE" id="PS51449"/>
    </source>
</evidence>
<dbReference type="GO" id="GO:0005829">
    <property type="term" value="C:cytosol"/>
    <property type="evidence" value="ECO:0007669"/>
    <property type="project" value="TreeGrafter"/>
</dbReference>
<keyword evidence="5" id="KW-0949">S-adenosyl-L-methionine</keyword>
<proteinExistence type="predicted"/>
<dbReference type="PROSITE" id="PS51449">
    <property type="entry name" value="MTTASE_N"/>
    <property type="match status" value="1"/>
</dbReference>
<dbReference type="InterPro" id="IPR038135">
    <property type="entry name" value="Methylthiotransferase_N_sf"/>
</dbReference>
<dbReference type="InterPro" id="IPR013848">
    <property type="entry name" value="Methylthiotransferase_N"/>
</dbReference>
<dbReference type="InterPro" id="IPR005840">
    <property type="entry name" value="Ribosomal_uS12_MeSTrfase_RimO"/>
</dbReference>
<dbReference type="FunFam" id="3.80.30.20:FF:000001">
    <property type="entry name" value="tRNA-2-methylthio-N(6)-dimethylallyladenosine synthase 2"/>
    <property type="match status" value="1"/>
</dbReference>